<gene>
    <name evidence="1" type="ORF">UFOPK2169_01605</name>
</gene>
<protein>
    <submittedName>
        <fullName evidence="1">Unannotated protein</fullName>
    </submittedName>
</protein>
<proteinExistence type="predicted"/>
<dbReference type="Pfam" id="PF06906">
    <property type="entry name" value="DUF1272"/>
    <property type="match status" value="1"/>
</dbReference>
<name>A0A6J6LQE6_9ZZZZ</name>
<accession>A0A6J6LQE6</accession>
<dbReference type="AlphaFoldDB" id="A0A6J6LQE6"/>
<reference evidence="1" key="1">
    <citation type="submission" date="2020-05" db="EMBL/GenBank/DDBJ databases">
        <authorList>
            <person name="Chiriac C."/>
            <person name="Salcher M."/>
            <person name="Ghai R."/>
            <person name="Kavagutti S V."/>
        </authorList>
    </citation>
    <scope>NUCLEOTIDE SEQUENCE</scope>
</reference>
<dbReference type="InterPro" id="IPR010696">
    <property type="entry name" value="DUF1272"/>
</dbReference>
<organism evidence="1">
    <name type="scientific">freshwater metagenome</name>
    <dbReference type="NCBI Taxonomy" id="449393"/>
    <lineage>
        <taxon>unclassified sequences</taxon>
        <taxon>metagenomes</taxon>
        <taxon>ecological metagenomes</taxon>
    </lineage>
</organism>
<sequence length="59" mass="6302">MLEMKEVCEKCAAVLTPDGAAAICSFECTFCVSCSDSMNQICPNCAGELLARPRRTLGL</sequence>
<dbReference type="EMBL" id="CAEZWE010000092">
    <property type="protein sequence ID" value="CAB4664077.1"/>
    <property type="molecule type" value="Genomic_DNA"/>
</dbReference>
<evidence type="ECO:0000313" key="1">
    <source>
        <dbReference type="EMBL" id="CAB4664077.1"/>
    </source>
</evidence>